<sequence length="257" mass="27185">MISEPELVGGPGSGEPADVVSGFDPEQRPAAGGRRRGQGLLWAATGAVVASAVWATAVFAYGIGGDRKPDPRGYRVESDSCAAVELKALAKAVGKPAGEPSTELDGIEHPALRRIRCTVDFTVAVVRAPDGAEASGWSTGYQASLTAELHKETDPRPEFEASSMLTEIDDVGVDRVERVPDLGDLAYLLIMEDESMRVQVVDGGAVVTLTLSSWMSPPDIDNGRNGLPDVEYQPEMLAHQGDLISDTRDVMKALKAG</sequence>
<protein>
    <recommendedName>
        <fullName evidence="4">DUF3558 domain-containing protein</fullName>
    </recommendedName>
</protein>
<organism evidence="3">
    <name type="scientific">Streptomyces anulatus</name>
    <name type="common">Streptomyces chrysomallus</name>
    <dbReference type="NCBI Taxonomy" id="1892"/>
    <lineage>
        <taxon>Bacteria</taxon>
        <taxon>Bacillati</taxon>
        <taxon>Actinomycetota</taxon>
        <taxon>Actinomycetes</taxon>
        <taxon>Kitasatosporales</taxon>
        <taxon>Streptomycetaceae</taxon>
        <taxon>Streptomyces</taxon>
    </lineage>
</organism>
<evidence type="ECO:0000256" key="2">
    <source>
        <dbReference type="SAM" id="Phobius"/>
    </source>
</evidence>
<name>A0A6G3T1M7_STRAQ</name>
<accession>A0A6G3T1M7</accession>
<keyword evidence="2" id="KW-0472">Membrane</keyword>
<evidence type="ECO:0000313" key="3">
    <source>
        <dbReference type="EMBL" id="NEB89071.1"/>
    </source>
</evidence>
<keyword evidence="2" id="KW-1133">Transmembrane helix</keyword>
<reference evidence="3" key="1">
    <citation type="submission" date="2020-01" db="EMBL/GenBank/DDBJ databases">
        <title>Insect and environment-associated Actinomycetes.</title>
        <authorList>
            <person name="Currrie C."/>
            <person name="Chevrette M."/>
            <person name="Carlson C."/>
            <person name="Stubbendieck R."/>
            <person name="Wendt-Pienkowski E."/>
        </authorList>
    </citation>
    <scope>NUCLEOTIDE SEQUENCE</scope>
    <source>
        <strain evidence="3">SID505</strain>
    </source>
</reference>
<evidence type="ECO:0000256" key="1">
    <source>
        <dbReference type="SAM" id="MobiDB-lite"/>
    </source>
</evidence>
<keyword evidence="2" id="KW-0812">Transmembrane</keyword>
<evidence type="ECO:0008006" key="4">
    <source>
        <dbReference type="Google" id="ProtNLM"/>
    </source>
</evidence>
<dbReference type="AlphaFoldDB" id="A0A6G3T1M7"/>
<feature type="transmembrane region" description="Helical" evidence="2">
    <location>
        <begin position="40"/>
        <end position="63"/>
    </location>
</feature>
<dbReference type="RefSeq" id="WP_164260691.1">
    <property type="nucleotide sequence ID" value="NZ_JAAGMK010000948.1"/>
</dbReference>
<dbReference type="EMBL" id="JAAGMK010000948">
    <property type="protein sequence ID" value="NEB89071.1"/>
    <property type="molecule type" value="Genomic_DNA"/>
</dbReference>
<comment type="caution">
    <text evidence="3">The sequence shown here is derived from an EMBL/GenBank/DDBJ whole genome shotgun (WGS) entry which is preliminary data.</text>
</comment>
<proteinExistence type="predicted"/>
<feature type="region of interest" description="Disordered" evidence="1">
    <location>
        <begin position="1"/>
        <end position="35"/>
    </location>
</feature>
<gene>
    <name evidence="3" type="ORF">G3I43_33655</name>
</gene>